<dbReference type="InterPro" id="IPR036678">
    <property type="entry name" value="MutS_con_dom_sf"/>
</dbReference>
<keyword evidence="7 9" id="KW-0234">DNA repair</keyword>
<evidence type="ECO:0000256" key="8">
    <source>
        <dbReference type="ARBA" id="ARBA00024647"/>
    </source>
</evidence>
<dbReference type="InterPro" id="IPR007695">
    <property type="entry name" value="DNA_mismatch_repair_MutS-lik_N"/>
</dbReference>
<keyword evidence="3 9" id="KW-0547">Nucleotide-binding</keyword>
<dbReference type="HAMAP" id="MF_00096">
    <property type="entry name" value="MutS"/>
    <property type="match status" value="1"/>
</dbReference>
<gene>
    <name evidence="9 12" type="primary">mutS</name>
    <name evidence="12" type="ORF">QFW81_08425</name>
</gene>
<keyword evidence="4 9" id="KW-0227">DNA damage</keyword>
<evidence type="ECO:0000256" key="7">
    <source>
        <dbReference type="ARBA" id="ARBA00023204"/>
    </source>
</evidence>
<dbReference type="Gene3D" id="1.10.1420.10">
    <property type="match status" value="2"/>
</dbReference>
<comment type="caution">
    <text evidence="12">The sequence shown here is derived from an EMBL/GenBank/DDBJ whole genome shotgun (WGS) entry which is preliminary data.</text>
</comment>
<comment type="similarity">
    <text evidence="1 9 10">Belongs to the DNA mismatch repair MutS family.</text>
</comment>
<keyword evidence="5 9" id="KW-0067">ATP-binding</keyword>
<dbReference type="SMART" id="SM00533">
    <property type="entry name" value="MUTSd"/>
    <property type="match status" value="1"/>
</dbReference>
<evidence type="ECO:0000256" key="1">
    <source>
        <dbReference type="ARBA" id="ARBA00006271"/>
    </source>
</evidence>
<evidence type="ECO:0000256" key="9">
    <source>
        <dbReference type="HAMAP-Rule" id="MF_00096"/>
    </source>
</evidence>
<name>A0ABT6JTC6_9GAMM</name>
<dbReference type="InterPro" id="IPR007860">
    <property type="entry name" value="DNA_mmatch_repair_MutS_con_dom"/>
</dbReference>
<dbReference type="Pfam" id="PF00488">
    <property type="entry name" value="MutS_V"/>
    <property type="match status" value="1"/>
</dbReference>
<organism evidence="12 13">
    <name type="scientific">Luteimonas kalidii</name>
    <dbReference type="NCBI Taxonomy" id="3042025"/>
    <lineage>
        <taxon>Bacteria</taxon>
        <taxon>Pseudomonadati</taxon>
        <taxon>Pseudomonadota</taxon>
        <taxon>Gammaproteobacteria</taxon>
        <taxon>Lysobacterales</taxon>
        <taxon>Lysobacteraceae</taxon>
        <taxon>Luteimonas</taxon>
    </lineage>
</organism>
<dbReference type="InterPro" id="IPR045076">
    <property type="entry name" value="MutS"/>
</dbReference>
<dbReference type="NCBIfam" id="NF003810">
    <property type="entry name" value="PRK05399.1"/>
    <property type="match status" value="1"/>
</dbReference>
<evidence type="ECO:0000256" key="3">
    <source>
        <dbReference type="ARBA" id="ARBA00022741"/>
    </source>
</evidence>
<evidence type="ECO:0000256" key="6">
    <source>
        <dbReference type="ARBA" id="ARBA00023125"/>
    </source>
</evidence>
<dbReference type="InterPro" id="IPR005748">
    <property type="entry name" value="DNA_mismatch_repair_MutS"/>
</dbReference>
<keyword evidence="13" id="KW-1185">Reference proteome</keyword>
<dbReference type="Pfam" id="PF05190">
    <property type="entry name" value="MutS_IV"/>
    <property type="match status" value="1"/>
</dbReference>
<feature type="domain" description="DNA mismatch repair proteins mutS family" evidence="11">
    <location>
        <begin position="689"/>
        <end position="705"/>
    </location>
</feature>
<evidence type="ECO:0000259" key="11">
    <source>
        <dbReference type="PROSITE" id="PS00486"/>
    </source>
</evidence>
<reference evidence="12 13" key="1">
    <citation type="submission" date="2023-04" db="EMBL/GenBank/DDBJ databases">
        <title>Luteimonas sp. M1R5S59.</title>
        <authorList>
            <person name="Sun J.-Q."/>
        </authorList>
    </citation>
    <scope>NUCLEOTIDE SEQUENCE [LARGE SCALE GENOMIC DNA]</scope>
    <source>
        <strain evidence="12 13">M1R5S59</strain>
    </source>
</reference>
<dbReference type="InterPro" id="IPR027417">
    <property type="entry name" value="P-loop_NTPase"/>
</dbReference>
<dbReference type="PIRSF" id="PIRSF037677">
    <property type="entry name" value="DNA_mis_repair_Msh6"/>
    <property type="match status" value="1"/>
</dbReference>
<dbReference type="Proteomes" id="UP001156873">
    <property type="component" value="Unassembled WGS sequence"/>
</dbReference>
<dbReference type="SMART" id="SM00534">
    <property type="entry name" value="MUTSac"/>
    <property type="match status" value="1"/>
</dbReference>
<evidence type="ECO:0000313" key="12">
    <source>
        <dbReference type="EMBL" id="MDH5833950.1"/>
    </source>
</evidence>
<evidence type="ECO:0000256" key="2">
    <source>
        <dbReference type="ARBA" id="ARBA00021982"/>
    </source>
</evidence>
<accession>A0ABT6JTC6</accession>
<dbReference type="NCBIfam" id="TIGR01070">
    <property type="entry name" value="mutS1"/>
    <property type="match status" value="1"/>
</dbReference>
<dbReference type="SUPFAM" id="SSF55271">
    <property type="entry name" value="DNA repair protein MutS, domain I"/>
    <property type="match status" value="1"/>
</dbReference>
<sequence length="863" mass="94560">MTSGKQVEHTPLMKQFFAAKAEHPDVLLFFRMGDFYELFYDDARKAARLLDITLTQRGSSGGQPIPMAGVPHHASEGYLARLVALGESVAICEQIGDPAASKGLVERKVVRIVTPGTVTDEALLQERRDTLLLAVARGRTGYGLAWADLAGGRFLVNDVAGDAQLEAELARLDPAEVLLPDEEGWPDFLHERTGLRRRAPWLFDAESGRRQLLQFFGLHDLTGFGIEDRPLAIAAAGALLGYVEETQKQRLPHLTSIAVESGDGAIAMNAATRRHLELDTRVDGDTRHTLLGVLDTTVSPMGGRLLRRWLHRPLRERDTVRLRHAAVATLIDARADEPLRERFRALGDLERILSRIALRSARPRDLSTLRDGLAMLPAVRELLAPLDSPRLRDLSDALGEHAAEAHLLATALVEQPPVLARDGGVFAEGHDAELDELRRLSENADGFLVELEAREKAATGIATLKVGYNRVHGYFIEISKAQSSKAPTHYTRRQTLTGAERYITEELKTFEDKVLSARERALARERLLYEQLLDALAARLEPLRRCAAALSELDVLAAFAQRAQALDWSRPALSDTPGIRIERGRHPVVEAVRDEPFEPNDLVLGEDRRMLVITGPNMGGKSTYMRQNALIVLLAHIGSFVPASLAEIGPIDRILTRIGAGDDLAKGQSTFMVEMAETSYILHHASDQSLVLMDEIGRGTSTYDGLALAEACARQLAAANRSYTLFATHYFELTALAEPGSGIANVHLDAVEHHDAHGHDTLVFMHAVKDGPANRSFGLQVAALAGLPKAVIRDARTRLAELERRSHDAPATAPMSAERIDQPQQFGLFAPASAALEALASIEPDELTPKQALEALYRLKALS</sequence>
<dbReference type="SUPFAM" id="SSF48334">
    <property type="entry name" value="DNA repair protein MutS, domain III"/>
    <property type="match status" value="1"/>
</dbReference>
<dbReference type="InterPro" id="IPR017261">
    <property type="entry name" value="DNA_mismatch_repair_MutS/MSH"/>
</dbReference>
<proteinExistence type="inferred from homology"/>
<dbReference type="Pfam" id="PF05192">
    <property type="entry name" value="MutS_III"/>
    <property type="match status" value="1"/>
</dbReference>
<dbReference type="PROSITE" id="PS00486">
    <property type="entry name" value="DNA_MISMATCH_REPAIR_2"/>
    <property type="match status" value="1"/>
</dbReference>
<evidence type="ECO:0000256" key="10">
    <source>
        <dbReference type="RuleBase" id="RU003756"/>
    </source>
</evidence>
<dbReference type="Pfam" id="PF05188">
    <property type="entry name" value="MutS_II"/>
    <property type="match status" value="1"/>
</dbReference>
<feature type="binding site" evidence="9">
    <location>
        <begin position="615"/>
        <end position="622"/>
    </location>
    <ligand>
        <name>ATP</name>
        <dbReference type="ChEBI" id="CHEBI:30616"/>
    </ligand>
</feature>
<protein>
    <recommendedName>
        <fullName evidence="2 9">DNA mismatch repair protein MutS</fullName>
    </recommendedName>
</protein>
<evidence type="ECO:0000313" key="13">
    <source>
        <dbReference type="Proteomes" id="UP001156873"/>
    </source>
</evidence>
<dbReference type="InterPro" id="IPR036187">
    <property type="entry name" value="DNA_mismatch_repair_MutS_sf"/>
</dbReference>
<dbReference type="InterPro" id="IPR007861">
    <property type="entry name" value="DNA_mismatch_repair_MutS_clamp"/>
</dbReference>
<dbReference type="Gene3D" id="6.10.140.430">
    <property type="match status" value="1"/>
</dbReference>
<dbReference type="PANTHER" id="PTHR11361">
    <property type="entry name" value="DNA MISMATCH REPAIR PROTEIN MUTS FAMILY MEMBER"/>
    <property type="match status" value="1"/>
</dbReference>
<dbReference type="RefSeq" id="WP_280578259.1">
    <property type="nucleotide sequence ID" value="NZ_JARXRO010000014.1"/>
</dbReference>
<dbReference type="SUPFAM" id="SSF52540">
    <property type="entry name" value="P-loop containing nucleoside triphosphate hydrolases"/>
    <property type="match status" value="1"/>
</dbReference>
<dbReference type="EMBL" id="JARXRO010000014">
    <property type="protein sequence ID" value="MDH5833950.1"/>
    <property type="molecule type" value="Genomic_DNA"/>
</dbReference>
<dbReference type="Gene3D" id="3.40.50.300">
    <property type="entry name" value="P-loop containing nucleotide triphosphate hydrolases"/>
    <property type="match status" value="1"/>
</dbReference>
<dbReference type="SUPFAM" id="SSF53150">
    <property type="entry name" value="DNA repair protein MutS, domain II"/>
    <property type="match status" value="1"/>
</dbReference>
<evidence type="ECO:0000256" key="5">
    <source>
        <dbReference type="ARBA" id="ARBA00022840"/>
    </source>
</evidence>
<dbReference type="InterPro" id="IPR000432">
    <property type="entry name" value="DNA_mismatch_repair_MutS_C"/>
</dbReference>
<keyword evidence="6 9" id="KW-0238">DNA-binding</keyword>
<dbReference type="Gene3D" id="3.40.1170.10">
    <property type="entry name" value="DNA repair protein MutS, domain I"/>
    <property type="match status" value="1"/>
</dbReference>
<evidence type="ECO:0000256" key="4">
    <source>
        <dbReference type="ARBA" id="ARBA00022763"/>
    </source>
</evidence>
<dbReference type="InterPro" id="IPR016151">
    <property type="entry name" value="DNA_mismatch_repair_MutS_N"/>
</dbReference>
<comment type="function">
    <text evidence="8 9">This protein is involved in the repair of mismatches in DNA. It is possible that it carries out the mismatch recognition step. This protein has a weak ATPase activity.</text>
</comment>
<dbReference type="Gene3D" id="3.30.420.110">
    <property type="entry name" value="MutS, connector domain"/>
    <property type="match status" value="1"/>
</dbReference>
<dbReference type="PANTHER" id="PTHR11361:SF34">
    <property type="entry name" value="DNA MISMATCH REPAIR PROTEIN MSH1, MITOCHONDRIAL"/>
    <property type="match status" value="1"/>
</dbReference>
<dbReference type="Pfam" id="PF01624">
    <property type="entry name" value="MutS_I"/>
    <property type="match status" value="1"/>
</dbReference>
<dbReference type="InterPro" id="IPR007696">
    <property type="entry name" value="DNA_mismatch_repair_MutS_core"/>
</dbReference>